<dbReference type="PANTHER" id="PTHR38731">
    <property type="entry name" value="LIPL45-RELATED LIPOPROTEIN-RELATED"/>
    <property type="match status" value="1"/>
</dbReference>
<dbReference type="InterPro" id="IPR006860">
    <property type="entry name" value="FecR"/>
</dbReference>
<dbReference type="RefSeq" id="WP_217942382.1">
    <property type="nucleotide sequence ID" value="NZ_JAHTGR010000005.1"/>
</dbReference>
<feature type="compositionally biased region" description="Pro residues" evidence="1">
    <location>
        <begin position="577"/>
        <end position="597"/>
    </location>
</feature>
<dbReference type="Pfam" id="PF04773">
    <property type="entry name" value="FecR"/>
    <property type="match status" value="1"/>
</dbReference>
<reference evidence="5" key="2">
    <citation type="submission" date="2022-03" db="EMBL/GenBank/DDBJ databases">
        <title>Genome Encyclopedia of Bacteria and Archaea VI: Functional Genomics of Type Strains.</title>
        <authorList>
            <person name="Whitman W."/>
        </authorList>
    </citation>
    <scope>NUCLEOTIDE SEQUENCE</scope>
    <source>
        <strain evidence="5">HSC-15S17</strain>
    </source>
</reference>
<organism evidence="4 6">
    <name type="scientific">Duganella violaceipulchra</name>
    <dbReference type="NCBI Taxonomy" id="2849652"/>
    <lineage>
        <taxon>Bacteria</taxon>
        <taxon>Pseudomonadati</taxon>
        <taxon>Pseudomonadota</taxon>
        <taxon>Betaproteobacteria</taxon>
        <taxon>Burkholderiales</taxon>
        <taxon>Oxalobacteraceae</taxon>
        <taxon>Telluria group</taxon>
        <taxon>Duganella</taxon>
    </lineage>
</organism>
<evidence type="ECO:0000259" key="3">
    <source>
        <dbReference type="Pfam" id="PF04773"/>
    </source>
</evidence>
<proteinExistence type="predicted"/>
<protein>
    <submittedName>
        <fullName evidence="4">FecR domain-containing protein</fullName>
    </submittedName>
</protein>
<dbReference type="AlphaFoldDB" id="A0AA41L1Z6"/>
<feature type="signal peptide" evidence="2">
    <location>
        <begin position="1"/>
        <end position="25"/>
    </location>
</feature>
<accession>A0AA41L1Z6</accession>
<dbReference type="EMBL" id="JAHTGR010000005">
    <property type="protein sequence ID" value="MBV6321613.1"/>
    <property type="molecule type" value="Genomic_DNA"/>
</dbReference>
<comment type="caution">
    <text evidence="4">The sequence shown here is derived from an EMBL/GenBank/DDBJ whole genome shotgun (WGS) entry which is preliminary data.</text>
</comment>
<gene>
    <name evidence="4" type="ORF">KVP70_11750</name>
    <name evidence="5" type="ORF">L1274_001827</name>
</gene>
<keyword evidence="7" id="KW-1185">Reference proteome</keyword>
<name>A0AA41L1Z6_9BURK</name>
<dbReference type="InterPro" id="IPR046535">
    <property type="entry name" value="DUF6600"/>
</dbReference>
<dbReference type="EMBL" id="JALJZU010000003">
    <property type="protein sequence ID" value="MCP2008127.1"/>
    <property type="molecule type" value="Genomic_DNA"/>
</dbReference>
<feature type="domain" description="FecR protein" evidence="3">
    <location>
        <begin position="64"/>
        <end position="159"/>
    </location>
</feature>
<feature type="region of interest" description="Disordered" evidence="1">
    <location>
        <begin position="485"/>
        <end position="666"/>
    </location>
</feature>
<dbReference type="Proteomes" id="UP001155901">
    <property type="component" value="Unassembled WGS sequence"/>
</dbReference>
<evidence type="ECO:0000256" key="1">
    <source>
        <dbReference type="SAM" id="MobiDB-lite"/>
    </source>
</evidence>
<dbReference type="Proteomes" id="UP001162889">
    <property type="component" value="Unassembled WGS sequence"/>
</dbReference>
<feature type="compositionally biased region" description="Pro residues" evidence="1">
    <location>
        <begin position="609"/>
        <end position="623"/>
    </location>
</feature>
<evidence type="ECO:0000313" key="6">
    <source>
        <dbReference type="Proteomes" id="UP001155901"/>
    </source>
</evidence>
<feature type="compositionally biased region" description="Pro residues" evidence="1">
    <location>
        <begin position="551"/>
        <end position="569"/>
    </location>
</feature>
<evidence type="ECO:0000313" key="5">
    <source>
        <dbReference type="EMBL" id="MCP2008127.1"/>
    </source>
</evidence>
<dbReference type="Pfam" id="PF20245">
    <property type="entry name" value="DUF6600"/>
    <property type="match status" value="1"/>
</dbReference>
<sequence length="666" mass="70822">MMAIRSRLLLALCGAALFSGGAALADPPARVARLAYVAGGVSYAAAGVDDWQAAGINRPLVAGDRLWTASGARDEVQAGPAVVRMGGETLVTLLNANDRSTQLQLSQGRLNLRVRQLRPDEVLEVDTPNLAFSIRKPGHYRIQVDASGNATQVAVLDGQGEAYGDNTSYLVDPGQAYRFTGTGLQDFSVSQLPPADDFDQWSAQRDRRLEHPVSARYVSSDVVGYEDLDDNGSWREVPGYGNVWTPARVAADWAPYRDGHWAWVDPWGWTWVDDAPWGFAVTHYGRWAQTPVGWGWVPGPVVQRPVYAPALVVFVGAALLLGDRPDHHGVAWFPLGPREVYRPSYRASPTYVTNINTSNTVINKTQITNVYNNVNITNVRYVNRQAATAMPAAAFAQAQPVRQNAVRVSPQALAAAPLAAVPAVRPQRPAPVAGHGGARPAPAILARPVVAKTAPAVIAAPPVAHAGAPVQGAAQAAANIRMARAQRPKMTVPAAPPRQLAQKGGAHDAPVPAAAMPPPAHAGKQAEIPPQAALRPQPVPRPQAEARPQPESRPAPPPHQQPEAHPQPAPHQQVAAHPPPAPHPPAEGHPPPAPHPPAEARAPVAQHPAPAPAPHPPAPPKAPPQELAHASPHPPPAAHPEARAHPEAQPRHEAERKDGKHETQRE</sequence>
<evidence type="ECO:0000313" key="7">
    <source>
        <dbReference type="Proteomes" id="UP001162889"/>
    </source>
</evidence>
<evidence type="ECO:0000256" key="2">
    <source>
        <dbReference type="SAM" id="SignalP"/>
    </source>
</evidence>
<feature type="compositionally biased region" description="Basic and acidic residues" evidence="1">
    <location>
        <begin position="640"/>
        <end position="666"/>
    </location>
</feature>
<reference evidence="4" key="1">
    <citation type="submission" date="2021-07" db="EMBL/GenBank/DDBJ databases">
        <title>Characterization of violacein-producing bacteria and related species.</title>
        <authorList>
            <person name="Wilson H.S."/>
            <person name="De Leon M.E."/>
        </authorList>
    </citation>
    <scope>NUCLEOTIDE SEQUENCE</scope>
    <source>
        <strain evidence="4">HSC-15S17</strain>
    </source>
</reference>
<dbReference type="PANTHER" id="PTHR38731:SF3">
    <property type="entry name" value="BLL6125 PROTEIN"/>
    <property type="match status" value="1"/>
</dbReference>
<evidence type="ECO:0000313" key="4">
    <source>
        <dbReference type="EMBL" id="MBV6321613.1"/>
    </source>
</evidence>
<feature type="chain" id="PRO_5041255936" evidence="2">
    <location>
        <begin position="26"/>
        <end position="666"/>
    </location>
</feature>
<keyword evidence="2" id="KW-0732">Signal</keyword>
<feature type="compositionally biased region" description="Low complexity" evidence="1">
    <location>
        <begin position="599"/>
        <end position="608"/>
    </location>
</feature>